<evidence type="ECO:0000313" key="8">
    <source>
        <dbReference type="EMBL" id="SHG48296.1"/>
    </source>
</evidence>
<dbReference type="OrthoDB" id="9767561at2"/>
<dbReference type="InterPro" id="IPR050281">
    <property type="entry name" value="Flavin_monoamine_oxidase"/>
</dbReference>
<sequence>MTRAEFMKICGVFGIGCPFQFSLMSHGSVARKPFKGKVVVIGAGAGGLSAGYFLRQQGVDFEILEASLNYGGRMRISTEFTDFPIPLGAEWLETNPGIFKEIVNDASVKVAVKTVKDAPDRKFVNSSWYNFFEEYIVPHISHKISFDTIVKSIDYSGDQIVVNTQNGRHLADKVVLSVPLKILQDRDISFTPSLPKDKLKAINGSRVWEGFKAFFEFSNKFYDEQYVFNVNSKHDGEKIYYDAAYGQDTDKNILGLFVVGTPAQDFISRSGDELKEYILTELDGIYENQATPNYIKHLTQNWNQEPFIKGGYMTDHADWKVVRTLGRSVDDKLYFAGGAYTDGEEWVSVHTAARSAKKTVEEITKN</sequence>
<evidence type="ECO:0000256" key="2">
    <source>
        <dbReference type="ARBA" id="ARBA00005833"/>
    </source>
</evidence>
<dbReference type="InterPro" id="IPR036188">
    <property type="entry name" value="FAD/NAD-bd_sf"/>
</dbReference>
<dbReference type="Pfam" id="PF01593">
    <property type="entry name" value="Amino_oxidase"/>
    <property type="match status" value="1"/>
</dbReference>
<accession>A0A1M5K684</accession>
<keyword evidence="5" id="KW-0073">Auxin biosynthesis</keyword>
<feature type="domain" description="Amine oxidase" evidence="7">
    <location>
        <begin position="143"/>
        <end position="363"/>
    </location>
</feature>
<dbReference type="SUPFAM" id="SSF54373">
    <property type="entry name" value="FAD-linked reductases, C-terminal domain"/>
    <property type="match status" value="1"/>
</dbReference>
<dbReference type="RefSeq" id="WP_084732581.1">
    <property type="nucleotide sequence ID" value="NZ_FQWL01000002.1"/>
</dbReference>
<dbReference type="Proteomes" id="UP000184532">
    <property type="component" value="Unassembled WGS sequence"/>
</dbReference>
<comment type="pathway">
    <text evidence="1">Plant hormone metabolism; auxin biosynthesis.</text>
</comment>
<evidence type="ECO:0000256" key="5">
    <source>
        <dbReference type="ARBA" id="ARBA00023070"/>
    </source>
</evidence>
<dbReference type="STRING" id="570519.SAMN04488116_1405"/>
<proteinExistence type="inferred from homology"/>
<name>A0A1M5K684_9FLAO</name>
<evidence type="ECO:0000259" key="7">
    <source>
        <dbReference type="Pfam" id="PF01593"/>
    </source>
</evidence>
<dbReference type="AlphaFoldDB" id="A0A1M5K684"/>
<gene>
    <name evidence="8" type="ORF">SAMN04488116_1405</name>
</gene>
<keyword evidence="9" id="KW-1185">Reference proteome</keyword>
<dbReference type="PANTHER" id="PTHR10742">
    <property type="entry name" value="FLAVIN MONOAMINE OXIDASE"/>
    <property type="match status" value="1"/>
</dbReference>
<dbReference type="Gene3D" id="3.50.50.60">
    <property type="entry name" value="FAD/NAD(P)-binding domain"/>
    <property type="match status" value="2"/>
</dbReference>
<dbReference type="Pfam" id="PF13450">
    <property type="entry name" value="NAD_binding_8"/>
    <property type="match status" value="1"/>
</dbReference>
<comment type="catalytic activity">
    <reaction evidence="6">
        <text>L-tryptophan + O2 = indole-3-acetamide + CO2 + H2O</text>
        <dbReference type="Rhea" id="RHEA:16165"/>
        <dbReference type="ChEBI" id="CHEBI:15377"/>
        <dbReference type="ChEBI" id="CHEBI:15379"/>
        <dbReference type="ChEBI" id="CHEBI:16031"/>
        <dbReference type="ChEBI" id="CHEBI:16526"/>
        <dbReference type="ChEBI" id="CHEBI:57912"/>
        <dbReference type="EC" id="1.13.12.3"/>
    </reaction>
</comment>
<dbReference type="PANTHER" id="PTHR10742:SF410">
    <property type="entry name" value="LYSINE-SPECIFIC HISTONE DEMETHYLASE 2"/>
    <property type="match status" value="1"/>
</dbReference>
<organism evidence="8 9">
    <name type="scientific">Flagellimonas flava</name>
    <dbReference type="NCBI Taxonomy" id="570519"/>
    <lineage>
        <taxon>Bacteria</taxon>
        <taxon>Pseudomonadati</taxon>
        <taxon>Bacteroidota</taxon>
        <taxon>Flavobacteriia</taxon>
        <taxon>Flavobacteriales</taxon>
        <taxon>Flavobacteriaceae</taxon>
        <taxon>Flagellimonas</taxon>
    </lineage>
</organism>
<reference evidence="9" key="1">
    <citation type="submission" date="2016-11" db="EMBL/GenBank/DDBJ databases">
        <authorList>
            <person name="Varghese N."/>
            <person name="Submissions S."/>
        </authorList>
    </citation>
    <scope>NUCLEOTIDE SEQUENCE [LARGE SCALE GENOMIC DNA]</scope>
    <source>
        <strain evidence="9">DSM 22638</strain>
    </source>
</reference>
<evidence type="ECO:0000313" key="9">
    <source>
        <dbReference type="Proteomes" id="UP000184532"/>
    </source>
</evidence>
<protein>
    <recommendedName>
        <fullName evidence="4">Tryptophan 2-monooxygenase</fullName>
        <ecNumber evidence="3">1.13.12.3</ecNumber>
    </recommendedName>
</protein>
<dbReference type="GO" id="GO:0050361">
    <property type="term" value="F:tryptophan 2-monooxygenase activity"/>
    <property type="evidence" value="ECO:0007669"/>
    <property type="project" value="UniProtKB-EC"/>
</dbReference>
<dbReference type="InterPro" id="IPR002937">
    <property type="entry name" value="Amino_oxidase"/>
</dbReference>
<evidence type="ECO:0000256" key="4">
    <source>
        <dbReference type="ARBA" id="ARBA00017871"/>
    </source>
</evidence>
<comment type="similarity">
    <text evidence="2">Belongs to the tryptophan 2-monooxygenase family.</text>
</comment>
<evidence type="ECO:0000256" key="3">
    <source>
        <dbReference type="ARBA" id="ARBA00012535"/>
    </source>
</evidence>
<evidence type="ECO:0000256" key="6">
    <source>
        <dbReference type="ARBA" id="ARBA00047321"/>
    </source>
</evidence>
<dbReference type="GO" id="GO:0009851">
    <property type="term" value="P:auxin biosynthetic process"/>
    <property type="evidence" value="ECO:0007669"/>
    <property type="project" value="UniProtKB-KW"/>
</dbReference>
<dbReference type="EMBL" id="FQWL01000002">
    <property type="protein sequence ID" value="SHG48296.1"/>
    <property type="molecule type" value="Genomic_DNA"/>
</dbReference>
<dbReference type="SUPFAM" id="SSF51905">
    <property type="entry name" value="FAD/NAD(P)-binding domain"/>
    <property type="match status" value="1"/>
</dbReference>
<evidence type="ECO:0000256" key="1">
    <source>
        <dbReference type="ARBA" id="ARBA00004814"/>
    </source>
</evidence>
<dbReference type="EC" id="1.13.12.3" evidence="3"/>